<feature type="compositionally biased region" description="Polar residues" evidence="1">
    <location>
        <begin position="41"/>
        <end position="54"/>
    </location>
</feature>
<reference evidence="3" key="2">
    <citation type="submission" date="2024-02" db="EMBL/GenBank/DDBJ databases">
        <title>Comparative genomics of Cryptococcus and Kwoniella reveals pathogenesis evolution and contrasting modes of karyotype evolution via chromosome fusion or intercentromeric recombination.</title>
        <authorList>
            <person name="Coelho M.A."/>
            <person name="David-Palma M."/>
            <person name="Shea T."/>
            <person name="Bowers K."/>
            <person name="McGinley-Smith S."/>
            <person name="Mohammad A.W."/>
            <person name="Gnirke A."/>
            <person name="Yurkov A.M."/>
            <person name="Nowrousian M."/>
            <person name="Sun S."/>
            <person name="Cuomo C.A."/>
            <person name="Heitman J."/>
        </authorList>
    </citation>
    <scope>NUCLEOTIDE SEQUENCE</scope>
    <source>
        <strain evidence="3">CBS 10737</strain>
    </source>
</reference>
<dbReference type="Proteomes" id="UP000094020">
    <property type="component" value="Chromosome 1"/>
</dbReference>
<evidence type="ECO:0000313" key="3">
    <source>
        <dbReference type="EMBL" id="WWC66223.1"/>
    </source>
</evidence>
<dbReference type="KEGG" id="kpin:30169572"/>
<reference evidence="3" key="1">
    <citation type="submission" date="2013-07" db="EMBL/GenBank/DDBJ databases">
        <authorList>
            <consortium name="The Broad Institute Genome Sequencing Platform"/>
            <person name="Cuomo C."/>
            <person name="Litvintseva A."/>
            <person name="Chen Y."/>
            <person name="Heitman J."/>
            <person name="Sun S."/>
            <person name="Springer D."/>
            <person name="Dromer F."/>
            <person name="Young S.K."/>
            <person name="Zeng Q."/>
            <person name="Gargeya S."/>
            <person name="Fitzgerald M."/>
            <person name="Abouelleil A."/>
            <person name="Alvarado L."/>
            <person name="Berlin A.M."/>
            <person name="Chapman S.B."/>
            <person name="Dewar J."/>
            <person name="Goldberg J."/>
            <person name="Griggs A."/>
            <person name="Gujja S."/>
            <person name="Hansen M."/>
            <person name="Howarth C."/>
            <person name="Imamovic A."/>
            <person name="Larimer J."/>
            <person name="McCowan C."/>
            <person name="Murphy C."/>
            <person name="Pearson M."/>
            <person name="Priest M."/>
            <person name="Roberts A."/>
            <person name="Saif S."/>
            <person name="Shea T."/>
            <person name="Sykes S."/>
            <person name="Wortman J."/>
            <person name="Nusbaum C."/>
            <person name="Birren B."/>
        </authorList>
    </citation>
    <scope>NUCLEOTIDE SEQUENCE</scope>
    <source>
        <strain evidence="3">CBS 10737</strain>
    </source>
</reference>
<keyword evidence="2" id="KW-0732">Signal</keyword>
<proteinExistence type="predicted"/>
<evidence type="ECO:0000256" key="1">
    <source>
        <dbReference type="SAM" id="MobiDB-lite"/>
    </source>
</evidence>
<dbReference type="GeneID" id="30169572"/>
<accession>A0AAJ8KYH8</accession>
<name>A0AAJ8KYH8_9TREE</name>
<keyword evidence="4" id="KW-1185">Reference proteome</keyword>
<feature type="compositionally biased region" description="Low complexity" evidence="1">
    <location>
        <begin position="83"/>
        <end position="98"/>
    </location>
</feature>
<dbReference type="RefSeq" id="XP_070058238.1">
    <property type="nucleotide sequence ID" value="XM_070202137.1"/>
</dbReference>
<evidence type="ECO:0000313" key="4">
    <source>
        <dbReference type="Proteomes" id="UP000094020"/>
    </source>
</evidence>
<feature type="region of interest" description="Disordered" evidence="1">
    <location>
        <begin position="22"/>
        <end position="106"/>
    </location>
</feature>
<protein>
    <submittedName>
        <fullName evidence="3">Uncharacterized protein</fullName>
    </submittedName>
</protein>
<sequence>MLFTEFIFAALSLTPAVMSAPHLSQGRQSSPDSIQVAPGSAESSIQKRSVTTATDIPKASLSAQPTPNEHSSMTQMTADGKPSNRPSVSTSPTNSSSNGDTVKSKWDGGEGPYLVYTILQYVGLTTPQPNVLEKSLDQASYEVNVNVDASHDTSSVTFGIASNKNSGEYKRVTIPLIT</sequence>
<feature type="compositionally biased region" description="Polar residues" evidence="1">
    <location>
        <begin position="61"/>
        <end position="77"/>
    </location>
</feature>
<feature type="chain" id="PRO_5042570191" evidence="2">
    <location>
        <begin position="20"/>
        <end position="178"/>
    </location>
</feature>
<dbReference type="EMBL" id="CP144519">
    <property type="protein sequence ID" value="WWC66223.1"/>
    <property type="molecule type" value="Genomic_DNA"/>
</dbReference>
<feature type="signal peptide" evidence="2">
    <location>
        <begin position="1"/>
        <end position="19"/>
    </location>
</feature>
<gene>
    <name evidence="3" type="ORF">I206_100124</name>
</gene>
<dbReference type="AlphaFoldDB" id="A0AAJ8KYH8"/>
<organism evidence="3 4">
    <name type="scientific">Kwoniella pini CBS 10737</name>
    <dbReference type="NCBI Taxonomy" id="1296096"/>
    <lineage>
        <taxon>Eukaryota</taxon>
        <taxon>Fungi</taxon>
        <taxon>Dikarya</taxon>
        <taxon>Basidiomycota</taxon>
        <taxon>Agaricomycotina</taxon>
        <taxon>Tremellomycetes</taxon>
        <taxon>Tremellales</taxon>
        <taxon>Cryptococcaceae</taxon>
        <taxon>Kwoniella</taxon>
    </lineage>
</organism>
<evidence type="ECO:0000256" key="2">
    <source>
        <dbReference type="SAM" id="SignalP"/>
    </source>
</evidence>